<comment type="caution">
    <text evidence="1">The sequence shown here is derived from an EMBL/GenBank/DDBJ whole genome shotgun (WGS) entry which is preliminary data.</text>
</comment>
<reference evidence="1 2" key="1">
    <citation type="journal article" date="2018" name="Arch. Microbiol.">
        <title>New insights into the metabolic potential of the phototrophic purple bacterium Rhodopila globiformis DSM 161(T) from its draft genome sequence and evidence for a vanadium-dependent nitrogenase.</title>
        <authorList>
            <person name="Imhoff J.F."/>
            <person name="Rahn T."/>
            <person name="Kunzel S."/>
            <person name="Neulinger S.C."/>
        </authorList>
    </citation>
    <scope>NUCLEOTIDE SEQUENCE [LARGE SCALE GENOMIC DNA]</scope>
    <source>
        <strain evidence="1 2">DSM 161</strain>
    </source>
</reference>
<gene>
    <name evidence="1" type="ORF">CCS01_28520</name>
</gene>
<sequence>MSGFGGNAAQNACLTRQAGLPDEWAFHQARTMQARGPDTMLLASLPHARDPATQAPIRDA</sequence>
<organism evidence="1 2">
    <name type="scientific">Rhodopila globiformis</name>
    <name type="common">Rhodopseudomonas globiformis</name>
    <dbReference type="NCBI Taxonomy" id="1071"/>
    <lineage>
        <taxon>Bacteria</taxon>
        <taxon>Pseudomonadati</taxon>
        <taxon>Pseudomonadota</taxon>
        <taxon>Alphaproteobacteria</taxon>
        <taxon>Acetobacterales</taxon>
        <taxon>Acetobacteraceae</taxon>
        <taxon>Rhodopila</taxon>
    </lineage>
</organism>
<dbReference type="AlphaFoldDB" id="A0A2S6MXI3"/>
<dbReference type="Proteomes" id="UP000239724">
    <property type="component" value="Unassembled WGS sequence"/>
</dbReference>
<evidence type="ECO:0000313" key="2">
    <source>
        <dbReference type="Proteomes" id="UP000239724"/>
    </source>
</evidence>
<accession>A0A2S6MXI3</accession>
<protein>
    <submittedName>
        <fullName evidence="1">Uncharacterized protein</fullName>
    </submittedName>
</protein>
<dbReference type="EMBL" id="NHRY01000263">
    <property type="protein sequence ID" value="PPQ27082.1"/>
    <property type="molecule type" value="Genomic_DNA"/>
</dbReference>
<keyword evidence="2" id="KW-1185">Reference proteome</keyword>
<name>A0A2S6MXI3_RHOGL</name>
<evidence type="ECO:0000313" key="1">
    <source>
        <dbReference type="EMBL" id="PPQ27082.1"/>
    </source>
</evidence>
<proteinExistence type="predicted"/>